<dbReference type="EMBL" id="SGJD01001972">
    <property type="protein sequence ID" value="KAB0397492.1"/>
    <property type="molecule type" value="Genomic_DNA"/>
</dbReference>
<feature type="region of interest" description="Disordered" evidence="1">
    <location>
        <begin position="78"/>
        <end position="100"/>
    </location>
</feature>
<dbReference type="Gene3D" id="3.80.10.10">
    <property type="entry name" value="Ribonuclease Inhibitor"/>
    <property type="match status" value="2"/>
</dbReference>
<evidence type="ECO:0000313" key="2">
    <source>
        <dbReference type="EMBL" id="KAB0397492.1"/>
    </source>
</evidence>
<comment type="caution">
    <text evidence="2">The sequence shown here is derived from an EMBL/GenBank/DDBJ whole genome shotgun (WGS) entry which is preliminary data.</text>
</comment>
<name>A0A643CBK1_BALPH</name>
<protein>
    <recommendedName>
        <fullName evidence="4">Leucine rich repeat containing 74B</fullName>
    </recommendedName>
</protein>
<dbReference type="InterPro" id="IPR052394">
    <property type="entry name" value="LRR-containing"/>
</dbReference>
<dbReference type="SMART" id="SM00368">
    <property type="entry name" value="LRR_RI"/>
    <property type="match status" value="5"/>
</dbReference>
<dbReference type="Pfam" id="PF13516">
    <property type="entry name" value="LRR_6"/>
    <property type="match status" value="3"/>
</dbReference>
<evidence type="ECO:0008006" key="4">
    <source>
        <dbReference type="Google" id="ProtNLM"/>
    </source>
</evidence>
<dbReference type="PANTHER" id="PTHR24114:SF37">
    <property type="entry name" value="LEUCINE-RICH REPEAT-CONTAINING PROTEIN 74B"/>
    <property type="match status" value="1"/>
</dbReference>
<keyword evidence="3" id="KW-1185">Reference proteome</keyword>
<dbReference type="Proteomes" id="UP000437017">
    <property type="component" value="Unassembled WGS sequence"/>
</dbReference>
<organism evidence="2 3">
    <name type="scientific">Balaenoptera physalus</name>
    <name type="common">Fin whale</name>
    <name type="synonym">Balaena physalus</name>
    <dbReference type="NCBI Taxonomy" id="9770"/>
    <lineage>
        <taxon>Eukaryota</taxon>
        <taxon>Metazoa</taxon>
        <taxon>Chordata</taxon>
        <taxon>Craniata</taxon>
        <taxon>Vertebrata</taxon>
        <taxon>Euteleostomi</taxon>
        <taxon>Mammalia</taxon>
        <taxon>Eutheria</taxon>
        <taxon>Laurasiatheria</taxon>
        <taxon>Artiodactyla</taxon>
        <taxon>Whippomorpha</taxon>
        <taxon>Cetacea</taxon>
        <taxon>Mysticeti</taxon>
        <taxon>Balaenopteridae</taxon>
        <taxon>Balaenoptera</taxon>
    </lineage>
</organism>
<sequence length="492" mass="51966">MLEPPRATGRQARHAPIGPGCERVKVSPGPQRCPQQPTTRGRLGNCRPGGSLLAVADACSPGVAPDRSMHRRVRPHPLASLPTQPSQFRPRCPRVQSGSTHKLGELGKDTLYLRSCWAHSVVPASCFLRQGSTPELNLQHHGLGPQGARALASVLTSNPYIKRLELRDSGLCGAGAEALAGALSKSSICVGARAVCATLAVNPAVQKAQLAENGLEEQVAQYLAELLLAHTGLKPLDLSYNQLNDQAGEMLGPALAENTGLTELNISWNHLRGPGTVAFARGLERVREAGPGGCTSSSSQDPGGNLALHSCLQGSTMHMPFCCSNNRISAVGALSLGLQVNQTLRIPVVSASLMGAAPAQTCLCLSTQTPPPLHLLTPVAVGTWVPEPRCPGIPCEVKAALVFSGLPLPGFFIGRERIGGLGGTMLTAHQCLDLQVQLLQGGPSPCPDIHVNREFDDLTSSVKVILPGLCIKTAARRVEYKKEFLPVFRLSE</sequence>
<gene>
    <name evidence="2" type="ORF">E2I00_016168</name>
</gene>
<proteinExistence type="predicted"/>
<reference evidence="2 3" key="1">
    <citation type="journal article" date="2019" name="PLoS ONE">
        <title>Genomic analyses reveal an absence of contemporary introgressive admixture between fin whales and blue whales, despite known hybrids.</title>
        <authorList>
            <person name="Westbury M.V."/>
            <person name="Petersen B."/>
            <person name="Lorenzen E.D."/>
        </authorList>
    </citation>
    <scope>NUCLEOTIDE SEQUENCE [LARGE SCALE GENOMIC DNA]</scope>
    <source>
        <strain evidence="2">FinWhale-01</strain>
    </source>
</reference>
<evidence type="ECO:0000256" key="1">
    <source>
        <dbReference type="SAM" id="MobiDB-lite"/>
    </source>
</evidence>
<dbReference type="InterPro" id="IPR001611">
    <property type="entry name" value="Leu-rich_rpt"/>
</dbReference>
<dbReference type="PANTHER" id="PTHR24114">
    <property type="entry name" value="LEUCINE RICH REPEAT FAMILY PROTEIN"/>
    <property type="match status" value="1"/>
</dbReference>
<evidence type="ECO:0000313" key="3">
    <source>
        <dbReference type="Proteomes" id="UP000437017"/>
    </source>
</evidence>
<dbReference type="AlphaFoldDB" id="A0A643CBK1"/>
<accession>A0A643CBK1</accession>
<dbReference type="SUPFAM" id="SSF52047">
    <property type="entry name" value="RNI-like"/>
    <property type="match status" value="1"/>
</dbReference>
<feature type="region of interest" description="Disordered" evidence="1">
    <location>
        <begin position="1"/>
        <end position="43"/>
    </location>
</feature>
<dbReference type="InterPro" id="IPR032675">
    <property type="entry name" value="LRR_dom_sf"/>
</dbReference>
<dbReference type="OrthoDB" id="76105at2759"/>